<evidence type="ECO:0000313" key="2">
    <source>
        <dbReference type="Proteomes" id="UP001235840"/>
    </source>
</evidence>
<proteinExistence type="predicted"/>
<dbReference type="Proteomes" id="UP001235840">
    <property type="component" value="Unassembled WGS sequence"/>
</dbReference>
<dbReference type="Pfam" id="PF11256">
    <property type="entry name" value="SAV0927-like"/>
    <property type="match status" value="1"/>
</dbReference>
<evidence type="ECO:0000313" key="1">
    <source>
        <dbReference type="EMBL" id="MDQ0164413.1"/>
    </source>
</evidence>
<name>A0ABT9VTV1_9BACI</name>
<protein>
    <submittedName>
        <fullName evidence="1">ADP-heptose:LPS heptosyltransferase</fullName>
    </submittedName>
</protein>
<dbReference type="EMBL" id="JAUSTY010000001">
    <property type="protein sequence ID" value="MDQ0164413.1"/>
    <property type="molecule type" value="Genomic_DNA"/>
</dbReference>
<organism evidence="1 2">
    <name type="scientific">Caldalkalibacillus horti</name>
    <dbReference type="NCBI Taxonomy" id="77523"/>
    <lineage>
        <taxon>Bacteria</taxon>
        <taxon>Bacillati</taxon>
        <taxon>Bacillota</taxon>
        <taxon>Bacilli</taxon>
        <taxon>Bacillales</taxon>
        <taxon>Bacillaceae</taxon>
        <taxon>Caldalkalibacillus</taxon>
    </lineage>
</organism>
<gene>
    <name evidence="1" type="ORF">J2S11_000312</name>
</gene>
<comment type="caution">
    <text evidence="1">The sequence shown here is derived from an EMBL/GenBank/DDBJ whole genome shotgun (WGS) entry which is preliminary data.</text>
</comment>
<keyword evidence="2" id="KW-1185">Reference proteome</keyword>
<dbReference type="InterPro" id="IPR021415">
    <property type="entry name" value="SAV0927-like"/>
</dbReference>
<dbReference type="RefSeq" id="WP_370875416.1">
    <property type="nucleotide sequence ID" value="NZ_BAAADK010000021.1"/>
</dbReference>
<reference evidence="1 2" key="1">
    <citation type="submission" date="2023-07" db="EMBL/GenBank/DDBJ databases">
        <title>Genomic Encyclopedia of Type Strains, Phase IV (KMG-IV): sequencing the most valuable type-strain genomes for metagenomic binning, comparative biology and taxonomic classification.</title>
        <authorList>
            <person name="Goeker M."/>
        </authorList>
    </citation>
    <scope>NUCLEOTIDE SEQUENCE [LARGE SCALE GENOMIC DNA]</scope>
    <source>
        <strain evidence="1 2">DSM 12751</strain>
    </source>
</reference>
<sequence>MSESIFMYDDTEDTRTRFVGFIGDAKRFDLAITSSNRFYGKILVCDIQTGRSAIIGKDDLEEEGYLEHAYNLTEEEAQELLNFLEQVVGA</sequence>
<accession>A0ABT9VTV1</accession>